<feature type="transmembrane region" description="Helical" evidence="17">
    <location>
        <begin position="892"/>
        <end position="921"/>
    </location>
</feature>
<keyword evidence="2" id="KW-0813">Transport</keyword>
<organism evidence="19 20">
    <name type="scientific">Pisolithus tinctorius Marx 270</name>
    <dbReference type="NCBI Taxonomy" id="870435"/>
    <lineage>
        <taxon>Eukaryota</taxon>
        <taxon>Fungi</taxon>
        <taxon>Dikarya</taxon>
        <taxon>Basidiomycota</taxon>
        <taxon>Agaricomycotina</taxon>
        <taxon>Agaricomycetes</taxon>
        <taxon>Agaricomycetidae</taxon>
        <taxon>Boletales</taxon>
        <taxon>Sclerodermatineae</taxon>
        <taxon>Pisolithaceae</taxon>
        <taxon>Pisolithus</taxon>
    </lineage>
</organism>
<sequence>MDGTDPHCLSHSTNSSSSSAVDLTGTGLSVPQSPISDVRSARRRASWSKTDTWLDPLHLSYSAAEAGPSSLGRSTPTPRESLFIVNDDPFYAVTGDPTNSISSSSRGPNSFTSLLSAADSDFDASKDDDTTHLTKKTLAISTDSTEWLEDYSVDSERSGGTTPRTRRRTIARLSGTPSPLQRTGTAIKSAFRRASMRVANIRAQDASIRLPDDNEEEQEEEDWTPDDKRFDGGGQRHQSEALGTHETLPLRGNTLGFLGPTNSFRLRLYLMLSHPYSDPISLVLILMTAVVLVIQASRTLLLPTDQSSPSPQVGYFHAWEDYALFVLYILFTIESFARICVSGFVFDPEIPTSALFTVPSFSSSSSGFTSVPAGSLSTVDARDPISRSNSLARGLSFKRFYESLTQPFTLSKSATPMPFMQAPIEHSVSRIEKRYAPVAPPTHSQPQPHSRSGSRFRSTSERTFFSRALRSDIPTSGSEVMALPFRLNIQFARQKLARNVPYLRQSWGRIDFIAVVAFWVAFILASVGVERGTYHIGIFRALSVLRIARLLAITSGTTTIMHSLKVARPLLASVAYFVVFAVLLFSIIGVQSFKGSLRRNCYLLPTLGEAQTQLSTFCGSHINASTLQPSPYIKLDGSPGDSVKGYTCPLGQICQEGQGAYSGVESFDTVWNSVLQVIVIASANTWSTVMYQTMGAEYFASCFFFVAGILVLNFWLFNLFVAVITNTFSAIRAETQKSAFGAAPLGFLIEEQDEGWPATGRHSGQNALKLFYAYARWGWIFLALASLVVQATTTANMSSLHQEILYKSELFLAIAFDTEILIRIAAELPAWRVFFRHGNNWIDLVLAIGSSVIQIPAIQQSEVYPWLTIFPIARFYRVILEFPRMKPLLLTVFGNLYGLANMTLFLILVNFLAALVAIQLLQGDMSGNTTMNFGQLWNSFLAVYQVLSSENWTTVLYDATVVELPLGQAVIVATFISCWLLFANFIIMQMFIAVINENFSVAEEAKKEKQASNYWARHHRPQREVTHSRWMRRLNPYQWFKADPVTVKVENLPSTLVLPMRESVVQGYSPPRQERKASLMRVISKRARHVPSKSITMLQRLFMGTTRSNEFPLIELRQPKTRLAEKDAVEDDTEQYLEILAGMNQDDLAAEALDDAIQERRARKADFIKDHPTYDKTFWLFSQRNGLRRLCQKIVEPAGGERIFGTAPDMVAHTIFQLLVFLTVIGGIVTEIIAPPIYRRNYYLQYGLRRSAWFNIAEATFGFALFLEFLIKVVADGLLFTPNAYARSMWNVIDFVILAGLLANIGLTWWFVGISNRFVHALKALRALRLITLIDQMRSTFENLIISGVVRILDAAILAILYLIPFSVWGTNIFAGLMNECNDTSVQGISDCTGEYVNTIYGNSYGYLVPRAWNNPSPSTTFSFDNFRASMLILFEIVSLEGWIDVMSVAMSITGAGQQPQTNASQAYALFFLIYNLLGGAVILTLFVSIIISNFSSKTGSAFLTRPQREWIDLEKLIKRQKPSKRPYTRPTSRLRAWCYDNAVRKHGWWSRGMTLLFVMQIMVLMTESFGSQDPTDDFRQDFSLFSTSIYMLDIIVRFYGLGWESFRDNGWNIFDVIVASGSFTATIIVQFGSSNPTIQQLQKLFLVCISFKLVQRVDSLNQLFKTGRASLPVILNLLGLWLVVFLFFAIMYLEVFGMTKWFSGESNTQNYQSMGSALLMLSFMSTGEGWNQYMHDYATVYPRCTYTTGDIAETDCGSTAWAFSLFIAWNLLSMYIILNMFTGVVVENFSYVFQSTGGAKSITRGEMRSFKKVWAEFSNAKTGQLERQNIGPFLARLDGVFETRIYPREQSVGAILAGCRDNSKRATVTGGVNLKKLNNILNKIDHSSVRKRRNTYSRLYHEAHIVSLRTGGLSFTDMLLLLAHHKLIDDREALVLRDLVVRQETNKLVTDLVNLDRVRSLLRMISQRRKYLLEREQVMNRDIPAIFVNSSPATPPPIISRDITSPRSEYETGQSDYEASSPTPSPRTLVSSSELPTADRSFRSSLQRARRVSDVSMLSADMSQSYWRERSRSPEPEDEGDMISSMQRSIWGEMMLQAAREEGDA</sequence>
<feature type="compositionally biased region" description="Acidic residues" evidence="16">
    <location>
        <begin position="213"/>
        <end position="224"/>
    </location>
</feature>
<feature type="transmembrane region" description="Helical" evidence="17">
    <location>
        <begin position="966"/>
        <end position="987"/>
    </location>
</feature>
<feature type="transmembrane region" description="Helical" evidence="17">
    <location>
        <begin position="1259"/>
        <end position="1280"/>
    </location>
</feature>
<keyword evidence="20" id="KW-1185">Reference proteome</keyword>
<dbReference type="PANTHER" id="PTHR45628:SF7">
    <property type="entry name" value="VOLTAGE-DEPENDENT CALCIUM CHANNEL TYPE A SUBUNIT ALPHA-1"/>
    <property type="match status" value="1"/>
</dbReference>
<keyword evidence="5" id="KW-0107">Calcium channel</keyword>
<evidence type="ECO:0000256" key="13">
    <source>
        <dbReference type="ARBA" id="ARBA00023303"/>
    </source>
</evidence>
<evidence type="ECO:0000256" key="12">
    <source>
        <dbReference type="ARBA" id="ARBA00023180"/>
    </source>
</evidence>
<proteinExistence type="inferred from homology"/>
<evidence type="ECO:0000256" key="1">
    <source>
        <dbReference type="ARBA" id="ARBA00004651"/>
    </source>
</evidence>
<evidence type="ECO:0000256" key="10">
    <source>
        <dbReference type="ARBA" id="ARBA00023065"/>
    </source>
</evidence>
<keyword evidence="12" id="KW-0325">Glycoprotein</keyword>
<feature type="transmembrane region" description="Helical" evidence="17">
    <location>
        <begin position="698"/>
        <end position="724"/>
    </location>
</feature>
<keyword evidence="6 17" id="KW-0812">Transmembrane</keyword>
<evidence type="ECO:0000256" key="4">
    <source>
        <dbReference type="ARBA" id="ARBA00022568"/>
    </source>
</evidence>
<dbReference type="InParanoid" id="A0A0C3P3U8"/>
<feature type="transmembrane region" description="Helical" evidence="17">
    <location>
        <begin position="1554"/>
        <end position="1571"/>
    </location>
</feature>
<dbReference type="GO" id="GO:0008331">
    <property type="term" value="F:high voltage-gated calcium channel activity"/>
    <property type="evidence" value="ECO:0007669"/>
    <property type="project" value="TreeGrafter"/>
</dbReference>
<feature type="transmembrane region" description="Helical" evidence="17">
    <location>
        <begin position="1761"/>
        <end position="1779"/>
    </location>
</feature>
<dbReference type="Pfam" id="PF00520">
    <property type="entry name" value="Ion_trans"/>
    <property type="match status" value="4"/>
</dbReference>
<evidence type="ECO:0000256" key="9">
    <source>
        <dbReference type="ARBA" id="ARBA00022989"/>
    </source>
</evidence>
<reference evidence="19 20" key="1">
    <citation type="submission" date="2014-04" db="EMBL/GenBank/DDBJ databases">
        <authorList>
            <consortium name="DOE Joint Genome Institute"/>
            <person name="Kuo A."/>
            <person name="Kohler A."/>
            <person name="Costa M.D."/>
            <person name="Nagy L.G."/>
            <person name="Floudas D."/>
            <person name="Copeland A."/>
            <person name="Barry K.W."/>
            <person name="Cichocki N."/>
            <person name="Veneault-Fourrey C."/>
            <person name="LaButti K."/>
            <person name="Lindquist E.A."/>
            <person name="Lipzen A."/>
            <person name="Lundell T."/>
            <person name="Morin E."/>
            <person name="Murat C."/>
            <person name="Sun H."/>
            <person name="Tunlid A."/>
            <person name="Henrissat B."/>
            <person name="Grigoriev I.V."/>
            <person name="Hibbett D.S."/>
            <person name="Martin F."/>
            <person name="Nordberg H.P."/>
            <person name="Cantor M.N."/>
            <person name="Hua S.X."/>
        </authorList>
    </citation>
    <scope>NUCLEOTIDE SEQUENCE [LARGE SCALE GENOMIC DNA]</scope>
    <source>
        <strain evidence="19 20">Marx 270</strain>
    </source>
</reference>
<evidence type="ECO:0000256" key="7">
    <source>
        <dbReference type="ARBA" id="ARBA00022837"/>
    </source>
</evidence>
<feature type="region of interest" description="Disordered" evidence="16">
    <location>
        <begin position="438"/>
        <end position="459"/>
    </location>
</feature>
<dbReference type="Gene3D" id="1.10.287.70">
    <property type="match status" value="4"/>
</dbReference>
<keyword evidence="7" id="KW-0106">Calcium</keyword>
<feature type="compositionally biased region" description="Low complexity" evidence="16">
    <location>
        <begin position="10"/>
        <end position="19"/>
    </location>
</feature>
<evidence type="ECO:0000313" key="19">
    <source>
        <dbReference type="EMBL" id="KIO01954.1"/>
    </source>
</evidence>
<feature type="transmembrane region" description="Helical" evidence="17">
    <location>
        <begin position="1468"/>
        <end position="1492"/>
    </location>
</feature>
<evidence type="ECO:0000256" key="14">
    <source>
        <dbReference type="ARBA" id="ARBA00061395"/>
    </source>
</evidence>
<dbReference type="EMBL" id="KN831984">
    <property type="protein sequence ID" value="KIO01954.1"/>
    <property type="molecule type" value="Genomic_DNA"/>
</dbReference>
<evidence type="ECO:0000313" key="20">
    <source>
        <dbReference type="Proteomes" id="UP000054217"/>
    </source>
</evidence>
<gene>
    <name evidence="19" type="ORF">M404DRAFT_718684</name>
</gene>
<keyword evidence="3" id="KW-1003">Cell membrane</keyword>
<dbReference type="GO" id="GO:0098703">
    <property type="term" value="P:calcium ion import across plasma membrane"/>
    <property type="evidence" value="ECO:0007669"/>
    <property type="project" value="TreeGrafter"/>
</dbReference>
<feature type="domain" description="Ion transport" evidence="18">
    <location>
        <begin position="1549"/>
        <end position="1795"/>
    </location>
</feature>
<evidence type="ECO:0000256" key="6">
    <source>
        <dbReference type="ARBA" id="ARBA00022692"/>
    </source>
</evidence>
<keyword evidence="11 17" id="KW-0472">Membrane</keyword>
<dbReference type="HOGENOM" id="CLU_000443_0_0_1"/>
<keyword evidence="13" id="KW-0407">Ion channel</keyword>
<dbReference type="SUPFAM" id="SSF81324">
    <property type="entry name" value="Voltage-gated potassium channels"/>
    <property type="match status" value="4"/>
</dbReference>
<feature type="transmembrane region" description="Helical" evidence="17">
    <location>
        <begin position="1675"/>
        <end position="1694"/>
    </location>
</feature>
<dbReference type="Proteomes" id="UP000054217">
    <property type="component" value="Unassembled WGS sequence"/>
</dbReference>
<comment type="similarity">
    <text evidence="14">Belongs to the calcium channel alpha-1 subunit (TC 1.A.1.11) family.</text>
</comment>
<feature type="domain" description="Ion transport" evidence="18">
    <location>
        <begin position="1213"/>
        <end position="1499"/>
    </location>
</feature>
<evidence type="ECO:0000256" key="11">
    <source>
        <dbReference type="ARBA" id="ARBA00023136"/>
    </source>
</evidence>
<feature type="transmembrane region" description="Helical" evidence="17">
    <location>
        <begin position="1292"/>
        <end position="1312"/>
    </location>
</feature>
<keyword evidence="8" id="KW-0851">Voltage-gated channel</keyword>
<name>A0A0C3P3U8_PISTI</name>
<accession>A0A0C3P3U8</accession>
<feature type="compositionally biased region" description="Polar residues" evidence="16">
    <location>
        <begin position="2003"/>
        <end position="2036"/>
    </location>
</feature>
<evidence type="ECO:0000256" key="17">
    <source>
        <dbReference type="SAM" id="Phobius"/>
    </source>
</evidence>
<feature type="transmembrane region" description="Helical" evidence="17">
    <location>
        <begin position="1218"/>
        <end position="1239"/>
    </location>
</feature>
<dbReference type="InterPro" id="IPR005821">
    <property type="entry name" value="Ion_trans_dom"/>
</dbReference>
<dbReference type="InterPro" id="IPR050599">
    <property type="entry name" value="VDCC_alpha-1_subunit"/>
</dbReference>
<evidence type="ECO:0000256" key="2">
    <source>
        <dbReference type="ARBA" id="ARBA00022448"/>
    </source>
</evidence>
<feature type="transmembrane region" description="Helical" evidence="17">
    <location>
        <begin position="534"/>
        <end position="554"/>
    </location>
</feature>
<dbReference type="STRING" id="870435.A0A0C3P3U8"/>
<dbReference type="GO" id="GO:0005891">
    <property type="term" value="C:voltage-gated calcium channel complex"/>
    <property type="evidence" value="ECO:0007669"/>
    <property type="project" value="TreeGrafter"/>
</dbReference>
<feature type="domain" description="Ion transport" evidence="18">
    <location>
        <begin position="500"/>
        <end position="735"/>
    </location>
</feature>
<dbReference type="OrthoDB" id="416585at2759"/>
<keyword evidence="4" id="KW-0109">Calcium transport</keyword>
<dbReference type="Gene3D" id="1.20.120.350">
    <property type="entry name" value="Voltage-gated potassium channels. Chain C"/>
    <property type="match status" value="4"/>
</dbReference>
<feature type="region of interest" description="Disordered" evidence="16">
    <location>
        <begin position="1995"/>
        <end position="2087"/>
    </location>
</feature>
<feature type="transmembrane region" description="Helical" evidence="17">
    <location>
        <begin position="771"/>
        <end position="792"/>
    </location>
</feature>
<dbReference type="FunCoup" id="A0A0C3P3U8">
    <property type="interactions" value="34"/>
</dbReference>
<evidence type="ECO:0000259" key="18">
    <source>
        <dbReference type="Pfam" id="PF00520"/>
    </source>
</evidence>
<feature type="compositionally biased region" description="Polar residues" evidence="16">
    <location>
        <begin position="26"/>
        <end position="35"/>
    </location>
</feature>
<reference evidence="20" key="2">
    <citation type="submission" date="2015-01" db="EMBL/GenBank/DDBJ databases">
        <title>Evolutionary Origins and Diversification of the Mycorrhizal Mutualists.</title>
        <authorList>
            <consortium name="DOE Joint Genome Institute"/>
            <consortium name="Mycorrhizal Genomics Consortium"/>
            <person name="Kohler A."/>
            <person name="Kuo A."/>
            <person name="Nagy L.G."/>
            <person name="Floudas D."/>
            <person name="Copeland A."/>
            <person name="Barry K.W."/>
            <person name="Cichocki N."/>
            <person name="Veneault-Fourrey C."/>
            <person name="LaButti K."/>
            <person name="Lindquist E.A."/>
            <person name="Lipzen A."/>
            <person name="Lundell T."/>
            <person name="Morin E."/>
            <person name="Murat C."/>
            <person name="Riley R."/>
            <person name="Ohm R."/>
            <person name="Sun H."/>
            <person name="Tunlid A."/>
            <person name="Henrissat B."/>
            <person name="Grigoriev I.V."/>
            <person name="Hibbett D.S."/>
            <person name="Martin F."/>
        </authorList>
    </citation>
    <scope>NUCLEOTIDE SEQUENCE [LARGE SCALE GENOMIC DNA]</scope>
    <source>
        <strain evidence="20">Marx 270</strain>
    </source>
</reference>
<evidence type="ECO:0000256" key="8">
    <source>
        <dbReference type="ARBA" id="ARBA00022882"/>
    </source>
</evidence>
<evidence type="ECO:0000256" key="3">
    <source>
        <dbReference type="ARBA" id="ARBA00022475"/>
    </source>
</evidence>
<protein>
    <recommendedName>
        <fullName evidence="15">Calcium-channel protein CCH1</fullName>
    </recommendedName>
</protein>
<feature type="domain" description="Ion transport" evidence="18">
    <location>
        <begin position="779"/>
        <end position="1005"/>
    </location>
</feature>
<feature type="transmembrane region" description="Helical" evidence="17">
    <location>
        <begin position="1432"/>
        <end position="1456"/>
    </location>
</feature>
<feature type="transmembrane region" description="Helical" evidence="17">
    <location>
        <begin position="510"/>
        <end position="528"/>
    </location>
</feature>
<feature type="transmembrane region" description="Helical" evidence="17">
    <location>
        <begin position="566"/>
        <end position="588"/>
    </location>
</feature>
<feature type="compositionally biased region" description="Polar residues" evidence="16">
    <location>
        <begin position="442"/>
        <end position="459"/>
    </location>
</feature>
<feature type="transmembrane region" description="Helical" evidence="17">
    <location>
        <begin position="1613"/>
        <end position="1632"/>
    </location>
</feature>
<keyword evidence="10" id="KW-0406">Ion transport</keyword>
<evidence type="ECO:0000256" key="15">
    <source>
        <dbReference type="ARBA" id="ARBA00067459"/>
    </source>
</evidence>
<evidence type="ECO:0000256" key="16">
    <source>
        <dbReference type="SAM" id="MobiDB-lite"/>
    </source>
</evidence>
<feature type="region of interest" description="Disordered" evidence="16">
    <location>
        <begin position="205"/>
        <end position="244"/>
    </location>
</feature>
<feature type="region of interest" description="Disordered" evidence="16">
    <location>
        <begin position="1"/>
        <end position="48"/>
    </location>
</feature>
<feature type="transmembrane region" description="Helical" evidence="17">
    <location>
        <begin position="1583"/>
        <end position="1601"/>
    </location>
</feature>
<keyword evidence="9 17" id="KW-1133">Transmembrane helix</keyword>
<dbReference type="FunFam" id="1.10.287.70:FF:000093">
    <property type="entry name" value="Calcium channel subunit Cch1"/>
    <property type="match status" value="1"/>
</dbReference>
<dbReference type="PANTHER" id="PTHR45628">
    <property type="entry name" value="VOLTAGE-DEPENDENT CALCIUM CHANNEL TYPE A SUBUNIT ALPHA-1"/>
    <property type="match status" value="1"/>
</dbReference>
<comment type="subcellular location">
    <subcellularLocation>
        <location evidence="1">Cell membrane</location>
        <topology evidence="1">Multi-pass membrane protein</topology>
    </subcellularLocation>
</comment>
<dbReference type="InterPro" id="IPR027359">
    <property type="entry name" value="Volt_channel_dom_sf"/>
</dbReference>
<evidence type="ECO:0000256" key="5">
    <source>
        <dbReference type="ARBA" id="ARBA00022673"/>
    </source>
</evidence>